<dbReference type="GO" id="GO:0008137">
    <property type="term" value="F:NADH dehydrogenase (ubiquinone) activity"/>
    <property type="evidence" value="ECO:0007669"/>
    <property type="project" value="InterPro"/>
</dbReference>
<dbReference type="GO" id="GO:0042773">
    <property type="term" value="P:ATP synthesis coupled electron transport"/>
    <property type="evidence" value="ECO:0007669"/>
    <property type="project" value="InterPro"/>
</dbReference>
<name>A0A6A6AWZ4_9PEZI</name>
<keyword evidence="3" id="KW-1185">Reference proteome</keyword>
<accession>A0A6A6AWZ4</accession>
<protein>
    <submittedName>
        <fullName evidence="2">Uncharacterized protein</fullName>
    </submittedName>
</protein>
<dbReference type="EMBL" id="ML995782">
    <property type="protein sequence ID" value="KAF2135061.1"/>
    <property type="molecule type" value="Genomic_DNA"/>
</dbReference>
<evidence type="ECO:0000256" key="1">
    <source>
        <dbReference type="SAM" id="Phobius"/>
    </source>
</evidence>
<gene>
    <name evidence="2" type="ORF">K452DRAFT_330330</name>
</gene>
<dbReference type="GO" id="GO:0003954">
    <property type="term" value="F:NADH dehydrogenase activity"/>
    <property type="evidence" value="ECO:0007669"/>
    <property type="project" value="TreeGrafter"/>
</dbReference>
<feature type="transmembrane region" description="Helical" evidence="1">
    <location>
        <begin position="83"/>
        <end position="101"/>
    </location>
</feature>
<keyword evidence="1" id="KW-0812">Transmembrane</keyword>
<dbReference type="GO" id="GO:0048039">
    <property type="term" value="F:ubiquinone binding"/>
    <property type="evidence" value="ECO:0007669"/>
    <property type="project" value="TreeGrafter"/>
</dbReference>
<evidence type="ECO:0000313" key="3">
    <source>
        <dbReference type="Proteomes" id="UP000799438"/>
    </source>
</evidence>
<dbReference type="GO" id="GO:0015990">
    <property type="term" value="P:electron transport coupled proton transport"/>
    <property type="evidence" value="ECO:0007669"/>
    <property type="project" value="TreeGrafter"/>
</dbReference>
<sequence>MLLLSLLLIPIIGLSVIYIGMYDDPSSLNIKHIKIIGLITSIVNLFVSLIMFIFFDFSSNQFQFVQEYHSISSFDFYLGVDGLSIYFVLLTTIIMPIALLSN</sequence>
<dbReference type="Proteomes" id="UP000799438">
    <property type="component" value="Unassembled WGS sequence"/>
</dbReference>
<dbReference type="PANTHER" id="PTHR43507:SF1">
    <property type="entry name" value="NADH-UBIQUINONE OXIDOREDUCTASE CHAIN 4"/>
    <property type="match status" value="1"/>
</dbReference>
<dbReference type="AlphaFoldDB" id="A0A6A6AWZ4"/>
<feature type="transmembrane region" description="Helical" evidence="1">
    <location>
        <begin position="6"/>
        <end position="23"/>
    </location>
</feature>
<proteinExistence type="predicted"/>
<evidence type="ECO:0000313" key="2">
    <source>
        <dbReference type="EMBL" id="KAF2135061.1"/>
    </source>
</evidence>
<dbReference type="PANTHER" id="PTHR43507">
    <property type="entry name" value="NADH-UBIQUINONE OXIDOREDUCTASE CHAIN 4"/>
    <property type="match status" value="1"/>
</dbReference>
<feature type="transmembrane region" description="Helical" evidence="1">
    <location>
        <begin position="35"/>
        <end position="55"/>
    </location>
</feature>
<keyword evidence="1" id="KW-0472">Membrane</keyword>
<dbReference type="OrthoDB" id="2979252at2759"/>
<organism evidence="2 3">
    <name type="scientific">Aplosporella prunicola CBS 121167</name>
    <dbReference type="NCBI Taxonomy" id="1176127"/>
    <lineage>
        <taxon>Eukaryota</taxon>
        <taxon>Fungi</taxon>
        <taxon>Dikarya</taxon>
        <taxon>Ascomycota</taxon>
        <taxon>Pezizomycotina</taxon>
        <taxon>Dothideomycetes</taxon>
        <taxon>Dothideomycetes incertae sedis</taxon>
        <taxon>Botryosphaeriales</taxon>
        <taxon>Aplosporellaceae</taxon>
        <taxon>Aplosporella</taxon>
    </lineage>
</organism>
<dbReference type="InterPro" id="IPR003918">
    <property type="entry name" value="NADH_UbQ_OxRdtase"/>
</dbReference>
<reference evidence="2" key="1">
    <citation type="journal article" date="2020" name="Stud. Mycol.">
        <title>101 Dothideomycetes genomes: a test case for predicting lifestyles and emergence of pathogens.</title>
        <authorList>
            <person name="Haridas S."/>
            <person name="Albert R."/>
            <person name="Binder M."/>
            <person name="Bloem J."/>
            <person name="Labutti K."/>
            <person name="Salamov A."/>
            <person name="Andreopoulos B."/>
            <person name="Baker S."/>
            <person name="Barry K."/>
            <person name="Bills G."/>
            <person name="Bluhm B."/>
            <person name="Cannon C."/>
            <person name="Castanera R."/>
            <person name="Culley D."/>
            <person name="Daum C."/>
            <person name="Ezra D."/>
            <person name="Gonzalez J."/>
            <person name="Henrissat B."/>
            <person name="Kuo A."/>
            <person name="Liang C."/>
            <person name="Lipzen A."/>
            <person name="Lutzoni F."/>
            <person name="Magnuson J."/>
            <person name="Mondo S."/>
            <person name="Nolan M."/>
            <person name="Ohm R."/>
            <person name="Pangilinan J."/>
            <person name="Park H.-J."/>
            <person name="Ramirez L."/>
            <person name="Alfaro M."/>
            <person name="Sun H."/>
            <person name="Tritt A."/>
            <person name="Yoshinaga Y."/>
            <person name="Zwiers L.-H."/>
            <person name="Turgeon B."/>
            <person name="Goodwin S."/>
            <person name="Spatafora J."/>
            <person name="Crous P."/>
            <person name="Grigoriev I."/>
        </authorList>
    </citation>
    <scope>NUCLEOTIDE SEQUENCE</scope>
    <source>
        <strain evidence="2">CBS 121167</strain>
    </source>
</reference>
<dbReference type="RefSeq" id="XP_033390783.1">
    <property type="nucleotide sequence ID" value="XM_033545113.1"/>
</dbReference>
<dbReference type="GeneID" id="54302608"/>
<keyword evidence="1" id="KW-1133">Transmembrane helix</keyword>